<dbReference type="STRING" id="181874.A0A409WSQ9"/>
<feature type="compositionally biased region" description="Basic and acidic residues" evidence="1">
    <location>
        <begin position="101"/>
        <end position="118"/>
    </location>
</feature>
<organism evidence="2 3">
    <name type="scientific">Panaeolus cyanescens</name>
    <dbReference type="NCBI Taxonomy" id="181874"/>
    <lineage>
        <taxon>Eukaryota</taxon>
        <taxon>Fungi</taxon>
        <taxon>Dikarya</taxon>
        <taxon>Basidiomycota</taxon>
        <taxon>Agaricomycotina</taxon>
        <taxon>Agaricomycetes</taxon>
        <taxon>Agaricomycetidae</taxon>
        <taxon>Agaricales</taxon>
        <taxon>Agaricineae</taxon>
        <taxon>Galeropsidaceae</taxon>
        <taxon>Panaeolus</taxon>
    </lineage>
</organism>
<dbReference type="AlphaFoldDB" id="A0A409WSQ9"/>
<comment type="caution">
    <text evidence="2">The sequence shown here is derived from an EMBL/GenBank/DDBJ whole genome shotgun (WGS) entry which is preliminary data.</text>
</comment>
<proteinExistence type="predicted"/>
<dbReference type="InterPro" id="IPR004242">
    <property type="entry name" value="Transposase_21"/>
</dbReference>
<gene>
    <name evidence="2" type="ORF">CVT24_000065</name>
</gene>
<evidence type="ECO:0000256" key="1">
    <source>
        <dbReference type="SAM" id="MobiDB-lite"/>
    </source>
</evidence>
<accession>A0A409WSQ9</accession>
<feature type="region of interest" description="Disordered" evidence="1">
    <location>
        <begin position="60"/>
        <end position="80"/>
    </location>
</feature>
<dbReference type="OrthoDB" id="2404451at2759"/>
<evidence type="ECO:0008006" key="4">
    <source>
        <dbReference type="Google" id="ProtNLM"/>
    </source>
</evidence>
<evidence type="ECO:0000313" key="2">
    <source>
        <dbReference type="EMBL" id="PPQ81548.1"/>
    </source>
</evidence>
<dbReference type="Pfam" id="PF02992">
    <property type="entry name" value="Transposase_21"/>
    <property type="match status" value="1"/>
</dbReference>
<dbReference type="PANTHER" id="PTHR46579:SF1">
    <property type="entry name" value="F5_8 TYPE C DOMAIN-CONTAINING PROTEIN"/>
    <property type="match status" value="1"/>
</dbReference>
<keyword evidence="3" id="KW-1185">Reference proteome</keyword>
<dbReference type="InParanoid" id="A0A409WSQ9"/>
<dbReference type="EMBL" id="NHTK01005264">
    <property type="protein sequence ID" value="PPQ81548.1"/>
    <property type="molecule type" value="Genomic_DNA"/>
</dbReference>
<name>A0A409WSQ9_9AGAR</name>
<reference evidence="2 3" key="1">
    <citation type="journal article" date="2018" name="Evol. Lett.">
        <title>Horizontal gene cluster transfer increased hallucinogenic mushroom diversity.</title>
        <authorList>
            <person name="Reynolds H.T."/>
            <person name="Vijayakumar V."/>
            <person name="Gluck-Thaler E."/>
            <person name="Korotkin H.B."/>
            <person name="Matheny P.B."/>
            <person name="Slot J.C."/>
        </authorList>
    </citation>
    <scope>NUCLEOTIDE SEQUENCE [LARGE SCALE GENOMIC DNA]</scope>
    <source>
        <strain evidence="2 3">2629</strain>
    </source>
</reference>
<feature type="region of interest" description="Disordered" evidence="1">
    <location>
        <begin position="95"/>
        <end position="131"/>
    </location>
</feature>
<protein>
    <recommendedName>
        <fullName evidence="4">DUF4218 domain-containing protein</fullName>
    </recommendedName>
</protein>
<sequence length="1087" mass="123585">MAKQKRKNNAEPPKRQKSQQKTICNCSVCCGKLVAYATKRRHEAGLGAVELRANVVQSLGKRPPSMSTHSLQPAKKKAAISNDHPAVLTAQSQTANSLDSYNHHPTELEQSRSIDDAAPRVPSPTPQDTTSEARIQEIALNQWRGCLRRQHRSPSVDDDVYFAGDVDPHDGDHLLNMDVDALQGAEEEEEELADIEVDKHPDGVNQEVDDTTFRCAFQREAAAVALSGEVFDEAELLLLRMYALKVEDHLTERTFNRLFKVFPNSGQTTLKLTKKHVRFLSGFQPIQYDCCINSCVCFVGPQYKDLDRCPYEKCREPRYKENGQPRKVFEYIPLIPRLKAQMANPTLAKAMRYRSERESSPQDTEDVFDGTHYKSLLGKMVPSSNPPIPFFSDPRDVALGISTDGFGPFEHRDKTCWPIILFNYNLPPDIRFQKQYCINVGTIPGPKKPWDVDSFLFALMEELVRLEIGIEAFDSLTLTFFDFHCYVILGFGDIPAMSLILHMKGQNGLVPCRLCDIQAIRGASKIHYVPLNRENFRKANPAKYDPAKLPMRTHDDFIRKAKEVDAAVTIAEEDRLSKKYGIKGLPILSNLSSLSIPSSFPYDFMHLIWENLMKNLISFWTSDFKDLDHKQKGYIIKKANWEKIGEETAASRSTIPSSFGAAPPNIATKQSQMTAEMYANWTLFIAPIVLKGRFRNAKYYSHFMELVMLLRLCLSFKITRAMREEIKNGFRKWVLSYEELYYERDPDRLSTCPLTIHALLHIADSIETMGPVWTYWAWPMERHCNKLLPSIRSRRHPYVCISTFVSAVAQLDQIRLKYNLVDALNLDPVKKDAHVYTHALYPGFKLAPTKREETLSKSLKKLIWGALATRYQVKSDIVKRIVKLNTPVLQYGRVTRLNGGDLMYARDLVKQWEDGRDASYVRVSRTVAGHSLNMLKVCMMQYTLLVDRHARSHNRASVFDERNFFGQLLRTFVITVPASKRLKLANPTVVILALIRSVKANKGTDNTFYYKKNGALEVVDLATVQCVVGRVPCPGKEWAIVDRSDVITHDRALKGRSRRGSLVVLNSSLSSTTRCTASRAPVYKLLI</sequence>
<evidence type="ECO:0000313" key="3">
    <source>
        <dbReference type="Proteomes" id="UP000284842"/>
    </source>
</evidence>
<dbReference type="PANTHER" id="PTHR46579">
    <property type="entry name" value="F5/8 TYPE C DOMAIN-CONTAINING PROTEIN-RELATED"/>
    <property type="match status" value="1"/>
</dbReference>
<dbReference type="Proteomes" id="UP000284842">
    <property type="component" value="Unassembled WGS sequence"/>
</dbReference>